<keyword evidence="6" id="KW-0998">Cell outer membrane</keyword>
<evidence type="ECO:0000256" key="2">
    <source>
        <dbReference type="ARBA" id="ARBA00022448"/>
    </source>
</evidence>
<comment type="similarity">
    <text evidence="7">Belongs to the bacterial secretin family.</text>
</comment>
<evidence type="ECO:0000256" key="3">
    <source>
        <dbReference type="ARBA" id="ARBA00022692"/>
    </source>
</evidence>
<accession>A0A4R7EA53</accession>
<dbReference type="Pfam" id="PF00263">
    <property type="entry name" value="Secretin"/>
    <property type="match status" value="1"/>
</dbReference>
<keyword evidence="2" id="KW-0813">Transport</keyword>
<comment type="caution">
    <text evidence="11">The sequence shown here is derived from an EMBL/GenBank/DDBJ whole genome shotgun (WGS) entry which is preliminary data.</text>
</comment>
<feature type="signal peptide" evidence="9">
    <location>
        <begin position="1"/>
        <end position="22"/>
    </location>
</feature>
<dbReference type="GO" id="GO:0009306">
    <property type="term" value="P:protein secretion"/>
    <property type="evidence" value="ECO:0007669"/>
    <property type="project" value="InterPro"/>
</dbReference>
<sequence length="631" mass="70853">MIDNKKITAVILILVFIFTATAAVGAQGRINDMNFKNADLTDVLRAIAEVADVNLITDSNVSGTITIHLKEISFDKALDLITQTRSLTYKWDGNTVVVASPDRIDEIYSNIVTKFVAVKSNDLDNISVIVKDIFPETQITADPVRRQFVLKGEEKRVVEIKEMIERLDLAAVAQQQDPGAFIASGDGQTETGTKIYTESYKVVNTDLADLTSKLQGVNSNLSIRSNELTNTVTISGREAEVKEAVSMAKTYDNSLEPATRSIRVDYVDTEQISEIIGKFYPDVKLHVNTKRKEIIINGSRNKLDGVEELVKEINKPQYQVVIETRVEEISSNFRRQLGIEHNGEFDIIRGSENYKIEELDFTWPEFFKALDTSTDTKTLARPSLMTLNGEEATLSILEEEPYPVVDTDSDTGDKTTTWEYVEAGVELTFTPWITENDEIELQIAPTVSSFSETVFGTEGAYGETPPPAKKSRSVETTLRLKNNETFAVGGLIQTNSDGKITKIPLLGDIPLFGELFKYRNKSNDTNELIIFVTPHIIKYGDEISDKNIIKSENEKISNIVKEKIKLETKNSNNIDTEAEKSKEEIIQEYLEKRSKSREEALDSLKNNKKQENKEFQELTPEELEALISNNN</sequence>
<evidence type="ECO:0000256" key="5">
    <source>
        <dbReference type="ARBA" id="ARBA00023136"/>
    </source>
</evidence>
<evidence type="ECO:0000256" key="7">
    <source>
        <dbReference type="RuleBase" id="RU004003"/>
    </source>
</evidence>
<comment type="subcellular location">
    <subcellularLocation>
        <location evidence="1">Membrane</location>
    </subcellularLocation>
</comment>
<keyword evidence="5" id="KW-0472">Membrane</keyword>
<evidence type="ECO:0000256" key="9">
    <source>
        <dbReference type="SAM" id="SignalP"/>
    </source>
</evidence>
<organism evidence="11 12">
    <name type="scientific">Halanaerobium congolense</name>
    <dbReference type="NCBI Taxonomy" id="54121"/>
    <lineage>
        <taxon>Bacteria</taxon>
        <taxon>Bacillati</taxon>
        <taxon>Bacillota</taxon>
        <taxon>Clostridia</taxon>
        <taxon>Halanaerobiales</taxon>
        <taxon>Halanaerobiaceae</taxon>
        <taxon>Halanaerobium</taxon>
    </lineage>
</organism>
<protein>
    <submittedName>
        <fullName evidence="11">General secretion pathway protein D</fullName>
    </submittedName>
</protein>
<dbReference type="InterPro" id="IPR001775">
    <property type="entry name" value="GspD/PilQ"/>
</dbReference>
<dbReference type="GO" id="GO:0019867">
    <property type="term" value="C:outer membrane"/>
    <property type="evidence" value="ECO:0007669"/>
    <property type="project" value="InterPro"/>
</dbReference>
<dbReference type="Gene3D" id="3.30.1370.130">
    <property type="match status" value="1"/>
</dbReference>
<evidence type="ECO:0000256" key="8">
    <source>
        <dbReference type="SAM" id="MobiDB-lite"/>
    </source>
</evidence>
<evidence type="ECO:0000313" key="11">
    <source>
        <dbReference type="EMBL" id="TDS31732.1"/>
    </source>
</evidence>
<proteinExistence type="inferred from homology"/>
<dbReference type="PANTHER" id="PTHR30332:SF24">
    <property type="entry name" value="SECRETIN GSPD-RELATED"/>
    <property type="match status" value="1"/>
</dbReference>
<dbReference type="InterPro" id="IPR004846">
    <property type="entry name" value="T2SS/T3SS_dom"/>
</dbReference>
<dbReference type="PANTHER" id="PTHR30332">
    <property type="entry name" value="PROBABLE GENERAL SECRETION PATHWAY PROTEIN D"/>
    <property type="match status" value="1"/>
</dbReference>
<dbReference type="InterPro" id="IPR050810">
    <property type="entry name" value="Bact_Secretion_Sys_Channel"/>
</dbReference>
<feature type="region of interest" description="Disordered" evidence="8">
    <location>
        <begin position="597"/>
        <end position="631"/>
    </location>
</feature>
<gene>
    <name evidence="11" type="ORF">BY453_10937</name>
</gene>
<dbReference type="Pfam" id="PF21305">
    <property type="entry name" value="type_II_gspD_N0"/>
    <property type="match status" value="1"/>
</dbReference>
<keyword evidence="3" id="KW-0812">Transmembrane</keyword>
<dbReference type="Proteomes" id="UP000295758">
    <property type="component" value="Unassembled WGS sequence"/>
</dbReference>
<feature type="domain" description="Secretin/TonB short N-terminal" evidence="10">
    <location>
        <begin position="53"/>
        <end position="101"/>
    </location>
</feature>
<dbReference type="SMART" id="SM00965">
    <property type="entry name" value="STN"/>
    <property type="match status" value="1"/>
</dbReference>
<dbReference type="RefSeq" id="WP_133618173.1">
    <property type="nucleotide sequence ID" value="NZ_SOAA01000009.1"/>
</dbReference>
<dbReference type="EMBL" id="SOAA01000009">
    <property type="protein sequence ID" value="TDS31732.1"/>
    <property type="molecule type" value="Genomic_DNA"/>
</dbReference>
<feature type="chain" id="PRO_5020936761" evidence="9">
    <location>
        <begin position="23"/>
        <end position="631"/>
    </location>
</feature>
<evidence type="ECO:0000256" key="6">
    <source>
        <dbReference type="ARBA" id="ARBA00023237"/>
    </source>
</evidence>
<evidence type="ECO:0000256" key="1">
    <source>
        <dbReference type="ARBA" id="ARBA00004370"/>
    </source>
</evidence>
<keyword evidence="4 9" id="KW-0732">Signal</keyword>
<dbReference type="AlphaFoldDB" id="A0A4R7EA53"/>
<dbReference type="InterPro" id="IPR011662">
    <property type="entry name" value="Secretin/TonB_short_N"/>
</dbReference>
<name>A0A4R7EA53_9FIRM</name>
<evidence type="ECO:0000259" key="10">
    <source>
        <dbReference type="SMART" id="SM00965"/>
    </source>
</evidence>
<dbReference type="InterPro" id="IPR049371">
    <property type="entry name" value="GspD-like_N0"/>
</dbReference>
<reference evidence="11 12" key="1">
    <citation type="submission" date="2019-03" db="EMBL/GenBank/DDBJ databases">
        <title>Deep subsurface shale carbon reservoir microbial communities from Ohio and West Virginia, USA.</title>
        <authorList>
            <person name="Wrighton K."/>
        </authorList>
    </citation>
    <scope>NUCLEOTIDE SEQUENCE [LARGE SCALE GENOMIC DNA]</scope>
    <source>
        <strain evidence="11 12">UTICA-S4D12</strain>
    </source>
</reference>
<dbReference type="PRINTS" id="PR00811">
    <property type="entry name" value="BCTERIALGSPD"/>
</dbReference>
<evidence type="ECO:0000256" key="4">
    <source>
        <dbReference type="ARBA" id="ARBA00022729"/>
    </source>
</evidence>
<dbReference type="GO" id="GO:0015627">
    <property type="term" value="C:type II protein secretion system complex"/>
    <property type="evidence" value="ECO:0007669"/>
    <property type="project" value="TreeGrafter"/>
</dbReference>
<evidence type="ECO:0000313" key="12">
    <source>
        <dbReference type="Proteomes" id="UP000295758"/>
    </source>
</evidence>